<evidence type="ECO:0000256" key="13">
    <source>
        <dbReference type="RuleBase" id="RU361122"/>
    </source>
</evidence>
<feature type="transmembrane region" description="Helical" evidence="13">
    <location>
        <begin position="239"/>
        <end position="259"/>
    </location>
</feature>
<evidence type="ECO:0000256" key="7">
    <source>
        <dbReference type="ARBA" id="ARBA00022824"/>
    </source>
</evidence>
<feature type="region of interest" description="Disordered" evidence="14">
    <location>
        <begin position="1"/>
        <end position="52"/>
    </location>
</feature>
<feature type="transmembrane region" description="Helical" evidence="13">
    <location>
        <begin position="205"/>
        <end position="227"/>
    </location>
</feature>
<keyword evidence="2 13" id="KW-0444">Lipid biosynthesis</keyword>
<dbReference type="GO" id="GO:0004608">
    <property type="term" value="F:phosphatidylethanolamine N-methyltransferase activity"/>
    <property type="evidence" value="ECO:0007669"/>
    <property type="project" value="UniProtKB-UniRule"/>
</dbReference>
<evidence type="ECO:0000256" key="5">
    <source>
        <dbReference type="ARBA" id="ARBA00022691"/>
    </source>
</evidence>
<evidence type="ECO:0000256" key="8">
    <source>
        <dbReference type="ARBA" id="ARBA00022989"/>
    </source>
</evidence>
<keyword evidence="16" id="KW-1185">Reference proteome</keyword>
<feature type="transmembrane region" description="Helical" evidence="13">
    <location>
        <begin position="589"/>
        <end position="608"/>
    </location>
</feature>
<dbReference type="EC" id="2.1.1.17" evidence="13"/>
<organism evidence="15 16">
    <name type="scientific">Serendipita vermifera MAFF 305830</name>
    <dbReference type="NCBI Taxonomy" id="933852"/>
    <lineage>
        <taxon>Eukaryota</taxon>
        <taxon>Fungi</taxon>
        <taxon>Dikarya</taxon>
        <taxon>Basidiomycota</taxon>
        <taxon>Agaricomycotina</taxon>
        <taxon>Agaricomycetes</taxon>
        <taxon>Sebacinales</taxon>
        <taxon>Serendipitaceae</taxon>
        <taxon>Serendipita</taxon>
    </lineage>
</organism>
<keyword evidence="12 13" id="KW-1208">Phospholipid metabolism</keyword>
<keyword evidence="3 13" id="KW-0489">Methyltransferase</keyword>
<dbReference type="OrthoDB" id="4583at2759"/>
<evidence type="ECO:0000256" key="11">
    <source>
        <dbReference type="ARBA" id="ARBA00023209"/>
    </source>
</evidence>
<dbReference type="GO" id="GO:0032259">
    <property type="term" value="P:methylation"/>
    <property type="evidence" value="ECO:0007669"/>
    <property type="project" value="UniProtKB-KW"/>
</dbReference>
<evidence type="ECO:0000256" key="9">
    <source>
        <dbReference type="ARBA" id="ARBA00023098"/>
    </source>
</evidence>
<evidence type="ECO:0000313" key="15">
    <source>
        <dbReference type="EMBL" id="KIM24595.1"/>
    </source>
</evidence>
<feature type="compositionally biased region" description="Polar residues" evidence="14">
    <location>
        <begin position="21"/>
        <end position="30"/>
    </location>
</feature>
<dbReference type="Gene3D" id="2.60.40.2840">
    <property type="match status" value="1"/>
</dbReference>
<proteinExistence type="inferred from homology"/>
<dbReference type="InterPro" id="IPR007318">
    <property type="entry name" value="Phopholipid_MeTrfase"/>
</dbReference>
<comment type="subcellular location">
    <subcellularLocation>
        <location evidence="1">Endomembrane system</location>
        <topology evidence="1">Multi-pass membrane protein</topology>
    </subcellularLocation>
    <subcellularLocation>
        <location evidence="13">Endoplasmic reticulum membrane</location>
        <topology evidence="13">Multi-pass membrane protein</topology>
    </subcellularLocation>
</comment>
<feature type="transmembrane region" description="Helical" evidence="13">
    <location>
        <begin position="119"/>
        <end position="141"/>
    </location>
</feature>
<comment type="function">
    <text evidence="13">Catalyzes the first step of the methylation pathway of phosphatidylcholine biosynthesis, the SAM-dependent methylation of phosphatidylethanolamine (PE) to phosphatidylmonomethylethanolamine (PMME).</text>
</comment>
<comment type="similarity">
    <text evidence="13">Belongs to the class VI-like SAM-binding methyltransferase superfamily. CHO2 family.</text>
</comment>
<evidence type="ECO:0000256" key="6">
    <source>
        <dbReference type="ARBA" id="ARBA00022692"/>
    </source>
</evidence>
<feature type="transmembrane region" description="Helical" evidence="13">
    <location>
        <begin position="490"/>
        <end position="507"/>
    </location>
</feature>
<comment type="caution">
    <text evidence="13">Lacks conserved residue(s) required for the propagation of feature annotation.</text>
</comment>
<dbReference type="UniPathway" id="UPA00753"/>
<evidence type="ECO:0000256" key="2">
    <source>
        <dbReference type="ARBA" id="ARBA00022516"/>
    </source>
</evidence>
<name>A0A0C3AJ27_SERVB</name>
<evidence type="ECO:0000256" key="1">
    <source>
        <dbReference type="ARBA" id="ARBA00004127"/>
    </source>
</evidence>
<comment type="catalytic activity">
    <reaction evidence="13">
        <text>a 1,2-diacyl-sn-glycero-3-phosphoethanolamine + S-adenosyl-L-methionine = a 1,2-diacyl-sn-glycero-3-phospho-N-methylethanolamine + S-adenosyl-L-homocysteine + H(+)</text>
        <dbReference type="Rhea" id="RHEA:11164"/>
        <dbReference type="ChEBI" id="CHEBI:15378"/>
        <dbReference type="ChEBI" id="CHEBI:57856"/>
        <dbReference type="ChEBI" id="CHEBI:59789"/>
        <dbReference type="ChEBI" id="CHEBI:64573"/>
        <dbReference type="ChEBI" id="CHEBI:64612"/>
        <dbReference type="EC" id="2.1.1.17"/>
    </reaction>
</comment>
<reference evidence="15 16" key="1">
    <citation type="submission" date="2014-04" db="EMBL/GenBank/DDBJ databases">
        <authorList>
            <consortium name="DOE Joint Genome Institute"/>
            <person name="Kuo A."/>
            <person name="Zuccaro A."/>
            <person name="Kohler A."/>
            <person name="Nagy L.G."/>
            <person name="Floudas D."/>
            <person name="Copeland A."/>
            <person name="Barry K.W."/>
            <person name="Cichocki N."/>
            <person name="Veneault-Fourrey C."/>
            <person name="LaButti K."/>
            <person name="Lindquist E.A."/>
            <person name="Lipzen A."/>
            <person name="Lundell T."/>
            <person name="Morin E."/>
            <person name="Murat C."/>
            <person name="Sun H."/>
            <person name="Tunlid A."/>
            <person name="Henrissat B."/>
            <person name="Grigoriev I.V."/>
            <person name="Hibbett D.S."/>
            <person name="Martin F."/>
            <person name="Nordberg H.P."/>
            <person name="Cantor M.N."/>
            <person name="Hua S.X."/>
        </authorList>
    </citation>
    <scope>NUCLEOTIDE SEQUENCE [LARGE SCALE GENOMIC DNA]</scope>
    <source>
        <strain evidence="15 16">MAFF 305830</strain>
    </source>
</reference>
<keyword evidence="9 13" id="KW-0443">Lipid metabolism</keyword>
<feature type="transmembrane region" description="Helical" evidence="13">
    <location>
        <begin position="85"/>
        <end position="104"/>
    </location>
</feature>
<dbReference type="EMBL" id="KN824322">
    <property type="protein sequence ID" value="KIM24595.1"/>
    <property type="molecule type" value="Genomic_DNA"/>
</dbReference>
<evidence type="ECO:0000256" key="3">
    <source>
        <dbReference type="ARBA" id="ARBA00022603"/>
    </source>
</evidence>
<accession>A0A0C3AJ27</accession>
<dbReference type="PANTHER" id="PTHR32138">
    <property type="entry name" value="PHOSPHATIDYLETHANOLAMINE N-METHYLTRANSFERASE"/>
    <property type="match status" value="1"/>
</dbReference>
<reference evidence="16" key="2">
    <citation type="submission" date="2015-01" db="EMBL/GenBank/DDBJ databases">
        <title>Evolutionary Origins and Diversification of the Mycorrhizal Mutualists.</title>
        <authorList>
            <consortium name="DOE Joint Genome Institute"/>
            <consortium name="Mycorrhizal Genomics Consortium"/>
            <person name="Kohler A."/>
            <person name="Kuo A."/>
            <person name="Nagy L.G."/>
            <person name="Floudas D."/>
            <person name="Copeland A."/>
            <person name="Barry K.W."/>
            <person name="Cichocki N."/>
            <person name="Veneault-Fourrey C."/>
            <person name="LaButti K."/>
            <person name="Lindquist E.A."/>
            <person name="Lipzen A."/>
            <person name="Lundell T."/>
            <person name="Morin E."/>
            <person name="Murat C."/>
            <person name="Riley R."/>
            <person name="Ohm R."/>
            <person name="Sun H."/>
            <person name="Tunlid A."/>
            <person name="Henrissat B."/>
            <person name="Grigoriev I.V."/>
            <person name="Hibbett D.S."/>
            <person name="Martin F."/>
        </authorList>
    </citation>
    <scope>NUCLEOTIDE SEQUENCE [LARGE SCALE GENOMIC DNA]</scope>
    <source>
        <strain evidence="16">MAFF 305830</strain>
    </source>
</reference>
<dbReference type="STRING" id="933852.A0A0C3AJ27"/>
<gene>
    <name evidence="15" type="ORF">M408DRAFT_231463</name>
</gene>
<dbReference type="Pfam" id="PF04191">
    <property type="entry name" value="PEMT"/>
    <property type="match status" value="2"/>
</dbReference>
<evidence type="ECO:0000256" key="10">
    <source>
        <dbReference type="ARBA" id="ARBA00023136"/>
    </source>
</evidence>
<protein>
    <recommendedName>
        <fullName evidence="13">Phosphatidylethanolamine N-methyltransferase</fullName>
        <shortName evidence="13">PEAMT</shortName>
        <ecNumber evidence="13">2.1.1.17</ecNumber>
    </recommendedName>
</protein>
<evidence type="ECO:0000256" key="12">
    <source>
        <dbReference type="ARBA" id="ARBA00023264"/>
    </source>
</evidence>
<evidence type="ECO:0000256" key="14">
    <source>
        <dbReference type="SAM" id="MobiDB-lite"/>
    </source>
</evidence>
<feature type="region of interest" description="Disordered" evidence="14">
    <location>
        <begin position="1029"/>
        <end position="1054"/>
    </location>
</feature>
<dbReference type="PROSITE" id="PS51598">
    <property type="entry name" value="SAM_CHO2"/>
    <property type="match status" value="1"/>
</dbReference>
<dbReference type="GO" id="GO:0006656">
    <property type="term" value="P:phosphatidylcholine biosynthetic process"/>
    <property type="evidence" value="ECO:0007669"/>
    <property type="project" value="UniProtKB-UniRule"/>
</dbReference>
<keyword evidence="5 13" id="KW-0949">S-adenosyl-L-methionine</keyword>
<keyword evidence="8 13" id="KW-1133">Transmembrane helix</keyword>
<keyword evidence="7 13" id="KW-0256">Endoplasmic reticulum</keyword>
<dbReference type="AlphaFoldDB" id="A0A0C3AJ27"/>
<dbReference type="InterPro" id="IPR016219">
    <property type="entry name" value="Phosphatid-EA_MeTrfase_fun"/>
</dbReference>
<evidence type="ECO:0000313" key="16">
    <source>
        <dbReference type="Proteomes" id="UP000054097"/>
    </source>
</evidence>
<dbReference type="HOGENOM" id="CLU_005987_0_1_1"/>
<evidence type="ECO:0000256" key="4">
    <source>
        <dbReference type="ARBA" id="ARBA00022679"/>
    </source>
</evidence>
<feature type="transmembrane region" description="Helical" evidence="13">
    <location>
        <begin position="681"/>
        <end position="702"/>
    </location>
</feature>
<sequence length="1111" mass="125217">MSQPLPGLRKRHVGLGENGHNDAQNATNPGENYVNGAGSQSSKTEHSKGQTVWGKTNSGTVFRVPTTHDVLTLFHPGYPKSHFDMLSLFLLGSQILVFFGFLLAHQNNPLSHQQSHAKWFFVLYFVFWRTMYDAGLGWVLTKQSKKRWIVKMVVQRGWFDEAKRPKVRAWLRKQLEGKMGKDYAFDDLPVEYNTWLLFRQVVDIILLNDFLSYVLFAICNLDFLFPVPNATASTQGSNAGMILVRLIGGAALLLFNLWVKTSAHDVVKDYGWYWGDCFFSRGHLRQTESNASGTDNKELQFDLVFDGIFEMAPHPMYSVGYAGYYGVSLLSASYPVLFVSLAAHAAQFAFLNFFENPHIERRYGVRKLLAERTPVTIRSQPVRVTDTTAETLAIDEDALSMATRRSRSESMGTTTAIDSEEGSSDLGIFDTGLSRNNSSDAAIISNVTPPSGAREMAREAVTQHDLLNKFFRKDVIVLSGLDLLRASDQLILLLTGYVVLLIVLPLLNLSSQTMLTLHFVHAACWRIYYSVILGLVLKAQSDSKWVVRHFLEHYHYAPLSLTDSPKGSGDRGVIEGAVKEAFENWKGMYNLGMLMCYLSFFGFAAQTYHLPAVWTVGDVLLRHTVGALLVALHIWAASESYEVLGIFGWFFGDFFIDDYPASLNYTGIYRFLNNPERTMSGAALFGVALITGNKAVFVLALLGHFTHSWFLSWVEGPHMRKLYGESLRKDAGFTKMLKKLAKRNAKLFEGVRKQINIMLQENSLTGKHAPEIARVAKGVMEVGERIGEVYSESSEMVEEVWNKSRPRISDVVAETRALLKQSRERFVIPLLARDLADYDHTKYNMYVVPTNPDGQLRFHWGEPINVIWRSPLRHSRRDWVGIYRYGANQSQVMTKTSTLGLWVPVHDEEWDGDVPRPLTDRNEGEETECGEITFKNSTLPWQTGDYELRYHHDGKYNVVALIGPIQVYLDRPDALDFKSIRQWLLKIVYLALDSDPDLIPKSQAVSTSFSPEIERRGPILSREMNMSTSSIETTMPSTSGTPGGSTPGGSTTSYDIHDDDFRFWSERQAKRISYAISQVLSIDFAPEVIVADANVTALTRRILASKELLGP</sequence>
<dbReference type="Proteomes" id="UP000054097">
    <property type="component" value="Unassembled WGS sequence"/>
</dbReference>
<keyword evidence="4 13" id="KW-0808">Transferase</keyword>
<keyword evidence="11 13" id="KW-0594">Phospholipid biosynthesis</keyword>
<comment type="pathway">
    <text evidence="13">Phospholipid metabolism; phosphatidylcholine biosynthesis.</text>
</comment>
<dbReference type="GO" id="GO:0005789">
    <property type="term" value="C:endoplasmic reticulum membrane"/>
    <property type="evidence" value="ECO:0007669"/>
    <property type="project" value="UniProtKB-SubCell"/>
</dbReference>
<dbReference type="PANTHER" id="PTHR32138:SF0">
    <property type="entry name" value="PHOSPHATIDYLETHANOLAMINE N-METHYLTRANSFERASE"/>
    <property type="match status" value="1"/>
</dbReference>
<keyword evidence="6 13" id="KW-0812">Transmembrane</keyword>
<keyword evidence="10 13" id="KW-0472">Membrane</keyword>